<dbReference type="Pfam" id="PF16916">
    <property type="entry name" value="ZT_dimer"/>
    <property type="match status" value="1"/>
</dbReference>
<dbReference type="InterPro" id="IPR002524">
    <property type="entry name" value="Cation_efflux"/>
</dbReference>
<evidence type="ECO:0000256" key="3">
    <source>
        <dbReference type="ARBA" id="ARBA00022448"/>
    </source>
</evidence>
<keyword evidence="7" id="KW-0406">Ion transport</keyword>
<feature type="compositionally biased region" description="Basic and acidic residues" evidence="9">
    <location>
        <begin position="310"/>
        <end position="319"/>
    </location>
</feature>
<dbReference type="PANTHER" id="PTHR11562">
    <property type="entry name" value="CATION EFFLUX PROTEIN/ ZINC TRANSPORTER"/>
    <property type="match status" value="1"/>
</dbReference>
<dbReference type="InterPro" id="IPR058533">
    <property type="entry name" value="Cation_efflux_TM"/>
</dbReference>
<reference evidence="13" key="1">
    <citation type="submission" date="2022-08" db="EMBL/GenBank/DDBJ databases">
        <authorList>
            <person name="Volokhov D.V."/>
            <person name="Furtak V.A."/>
            <person name="Zagorodnyaya T.A."/>
        </authorList>
    </citation>
    <scope>NUCLEOTIDE SEQUENCE</scope>
    <source>
        <strain evidence="13">CSL10203-ORH2</strain>
    </source>
</reference>
<evidence type="ECO:0000256" key="2">
    <source>
        <dbReference type="ARBA" id="ARBA00008873"/>
    </source>
</evidence>
<feature type="domain" description="Cation efflux protein transmembrane" evidence="11">
    <location>
        <begin position="20"/>
        <end position="212"/>
    </location>
</feature>
<accession>A0ABT2F9T7</accession>
<dbReference type="Gene3D" id="1.20.1510.10">
    <property type="entry name" value="Cation efflux protein transmembrane domain"/>
    <property type="match status" value="1"/>
</dbReference>
<dbReference type="EMBL" id="JANUXW010000001">
    <property type="protein sequence ID" value="MCS4532971.1"/>
    <property type="molecule type" value="Genomic_DNA"/>
</dbReference>
<reference evidence="13" key="2">
    <citation type="journal article" date="2023" name="Curr. Microbiol.">
        <title>Neisseria montereyensis sp. nov., Isolated from Oropharynx of California Sea Lion (Zalophus californianus): Genomic, Phylogenetic, and Phenotypic Study.</title>
        <authorList>
            <person name="Volokhov D.V."/>
            <person name="Zagorodnyaya T.A."/>
            <person name="Furtak V.A."/>
            <person name="Nattanmai G."/>
            <person name="Randall L."/>
            <person name="Jose S."/>
            <person name="Gao Y."/>
            <person name="Gulland F.M."/>
            <person name="Eisenberg T."/>
            <person name="Delmonte P."/>
            <person name="Blom J."/>
            <person name="Mitchell K.K."/>
        </authorList>
    </citation>
    <scope>NUCLEOTIDE SEQUENCE</scope>
    <source>
        <strain evidence="13">CSL10203-ORH2</strain>
    </source>
</reference>
<dbReference type="NCBIfam" id="TIGR01297">
    <property type="entry name" value="CDF"/>
    <property type="match status" value="1"/>
</dbReference>
<comment type="caution">
    <text evidence="13">The sequence shown here is derived from an EMBL/GenBank/DDBJ whole genome shotgun (WGS) entry which is preliminary data.</text>
</comment>
<dbReference type="RefSeq" id="WP_259290787.1">
    <property type="nucleotide sequence ID" value="NZ_JANUXW010000001.1"/>
</dbReference>
<keyword evidence="4 10" id="KW-0812">Transmembrane</keyword>
<comment type="similarity">
    <text evidence="2">Belongs to the cation diffusion facilitator (CDF) transporter (TC 2.A.4) family. SLC30A subfamily.</text>
</comment>
<dbReference type="InterPro" id="IPR050681">
    <property type="entry name" value="CDF/SLC30A"/>
</dbReference>
<evidence type="ECO:0000256" key="6">
    <source>
        <dbReference type="ARBA" id="ARBA00022989"/>
    </source>
</evidence>
<evidence type="ECO:0000256" key="7">
    <source>
        <dbReference type="ARBA" id="ARBA00023065"/>
    </source>
</evidence>
<feature type="transmembrane region" description="Helical" evidence="10">
    <location>
        <begin position="117"/>
        <end position="141"/>
    </location>
</feature>
<evidence type="ECO:0000313" key="13">
    <source>
        <dbReference type="EMBL" id="MCS4532971.1"/>
    </source>
</evidence>
<dbReference type="PANTHER" id="PTHR11562:SF17">
    <property type="entry name" value="RE54080P-RELATED"/>
    <property type="match status" value="1"/>
</dbReference>
<dbReference type="InterPro" id="IPR027470">
    <property type="entry name" value="Cation_efflux_CTD"/>
</dbReference>
<keyword evidence="5" id="KW-0864">Zinc transport</keyword>
<dbReference type="Pfam" id="PF01545">
    <property type="entry name" value="Cation_efflux"/>
    <property type="match status" value="1"/>
</dbReference>
<feature type="transmembrane region" description="Helical" evidence="10">
    <location>
        <begin position="18"/>
        <end position="39"/>
    </location>
</feature>
<sequence length="319" mass="34949">MAHDHSHHAHAHTANKRVLAVSFAVIASFMLVEAIGGWLTHSLALLSDAGHMFSDAFSLGVALLAFKLGEKATTLQKTFGYKRFEILTAAFNGISLMVIAVLIFYEAADRFRHPPEIATTGMLVISLVGLLVNIFVAWYMLRGSDTDGNINMRGAYLHVLSDLFGSLGAVAAAILMMAFGWQWADPLASILVAALVGRSGWQVFRKTLNILMEGAPENIDTGELLAIIQETDGVLSVHDLHVWTITSNVHVLSCHIVVDGRLSVAEAEQIVYRIEHTLAHENIRHTTIQTESSKHPHEDSVLCSIGEPSIDPHDHQHHH</sequence>
<keyword evidence="5" id="KW-0862">Zinc</keyword>
<keyword evidence="14" id="KW-1185">Reference proteome</keyword>
<evidence type="ECO:0000256" key="9">
    <source>
        <dbReference type="SAM" id="MobiDB-lite"/>
    </source>
</evidence>
<gene>
    <name evidence="13" type="ORF">NXS09_01470</name>
</gene>
<keyword evidence="6 10" id="KW-1133">Transmembrane helix</keyword>
<protein>
    <submittedName>
        <fullName evidence="13">Cation diffusion facilitator family transporter</fullName>
    </submittedName>
</protein>
<dbReference type="SUPFAM" id="SSF160240">
    <property type="entry name" value="Cation efflux protein cytoplasmic domain-like"/>
    <property type="match status" value="1"/>
</dbReference>
<evidence type="ECO:0000256" key="8">
    <source>
        <dbReference type="ARBA" id="ARBA00023136"/>
    </source>
</evidence>
<evidence type="ECO:0000256" key="5">
    <source>
        <dbReference type="ARBA" id="ARBA00022906"/>
    </source>
</evidence>
<name>A0ABT2F9T7_9NEIS</name>
<dbReference type="Gene3D" id="3.30.70.1350">
    <property type="entry name" value="Cation efflux protein, cytoplasmic domain"/>
    <property type="match status" value="1"/>
</dbReference>
<dbReference type="InterPro" id="IPR036837">
    <property type="entry name" value="Cation_efflux_CTD_sf"/>
</dbReference>
<organism evidence="13 14">
    <name type="scientific">Neisseria montereyensis</name>
    <dbReference type="NCBI Taxonomy" id="2973938"/>
    <lineage>
        <taxon>Bacteria</taxon>
        <taxon>Pseudomonadati</taxon>
        <taxon>Pseudomonadota</taxon>
        <taxon>Betaproteobacteria</taxon>
        <taxon>Neisseriales</taxon>
        <taxon>Neisseriaceae</taxon>
        <taxon>Neisseria</taxon>
    </lineage>
</organism>
<comment type="subcellular location">
    <subcellularLocation>
        <location evidence="1">Membrane</location>
        <topology evidence="1">Multi-pass membrane protein</topology>
    </subcellularLocation>
</comment>
<feature type="transmembrane region" description="Helical" evidence="10">
    <location>
        <begin position="162"/>
        <end position="181"/>
    </location>
</feature>
<keyword evidence="8 10" id="KW-0472">Membrane</keyword>
<evidence type="ECO:0000259" key="12">
    <source>
        <dbReference type="Pfam" id="PF16916"/>
    </source>
</evidence>
<dbReference type="SUPFAM" id="SSF161111">
    <property type="entry name" value="Cation efflux protein transmembrane domain-like"/>
    <property type="match status" value="1"/>
</dbReference>
<dbReference type="Proteomes" id="UP001166947">
    <property type="component" value="Unassembled WGS sequence"/>
</dbReference>
<feature type="transmembrane region" description="Helical" evidence="10">
    <location>
        <begin position="86"/>
        <end position="105"/>
    </location>
</feature>
<feature type="region of interest" description="Disordered" evidence="9">
    <location>
        <begin position="285"/>
        <end position="319"/>
    </location>
</feature>
<feature type="domain" description="Cation efflux protein cytoplasmic" evidence="12">
    <location>
        <begin position="216"/>
        <end position="292"/>
    </location>
</feature>
<evidence type="ECO:0000256" key="1">
    <source>
        <dbReference type="ARBA" id="ARBA00004141"/>
    </source>
</evidence>
<dbReference type="InterPro" id="IPR027469">
    <property type="entry name" value="Cation_efflux_TMD_sf"/>
</dbReference>
<feature type="transmembrane region" description="Helical" evidence="10">
    <location>
        <begin position="45"/>
        <end position="66"/>
    </location>
</feature>
<evidence type="ECO:0000259" key="11">
    <source>
        <dbReference type="Pfam" id="PF01545"/>
    </source>
</evidence>
<evidence type="ECO:0000256" key="4">
    <source>
        <dbReference type="ARBA" id="ARBA00022692"/>
    </source>
</evidence>
<evidence type="ECO:0000256" key="10">
    <source>
        <dbReference type="SAM" id="Phobius"/>
    </source>
</evidence>
<evidence type="ECO:0000313" key="14">
    <source>
        <dbReference type="Proteomes" id="UP001166947"/>
    </source>
</evidence>
<keyword evidence="3" id="KW-0813">Transport</keyword>
<proteinExistence type="inferred from homology"/>